<comment type="caution">
    <text evidence="5">The sequence shown here is derived from an EMBL/GenBank/DDBJ whole genome shotgun (WGS) entry which is preliminary data.</text>
</comment>
<keyword evidence="5" id="KW-0969">Cilium</keyword>
<feature type="region of interest" description="Disordered" evidence="3">
    <location>
        <begin position="141"/>
        <end position="161"/>
    </location>
</feature>
<gene>
    <name evidence="5" type="ORF">V6R90_07295</name>
</gene>
<keyword evidence="6" id="KW-1185">Reference proteome</keyword>
<organism evidence="5 6">
    <name type="scientific">Nocardioides kribbensis</name>
    <dbReference type="NCBI Taxonomy" id="305517"/>
    <lineage>
        <taxon>Bacteria</taxon>
        <taxon>Bacillati</taxon>
        <taxon>Actinomycetota</taxon>
        <taxon>Actinomycetes</taxon>
        <taxon>Propionibacteriales</taxon>
        <taxon>Nocardioidaceae</taxon>
        <taxon>Nocardioides</taxon>
    </lineage>
</organism>
<keyword evidence="5" id="KW-0966">Cell projection</keyword>
<name>A0ABV1NX24_9ACTN</name>
<keyword evidence="5" id="KW-0282">Flagellum</keyword>
<evidence type="ECO:0000313" key="5">
    <source>
        <dbReference type="EMBL" id="MEQ7847080.1"/>
    </source>
</evidence>
<dbReference type="EMBL" id="JBEGDP010000005">
    <property type="protein sequence ID" value="MEQ7847080.1"/>
    <property type="molecule type" value="Genomic_DNA"/>
</dbReference>
<dbReference type="Proteomes" id="UP001482520">
    <property type="component" value="Unassembled WGS sequence"/>
</dbReference>
<reference evidence="5 6" key="1">
    <citation type="submission" date="2024-02" db="EMBL/GenBank/DDBJ databases">
        <title>Full genome sequence of Nocardioides kribbensis.</title>
        <authorList>
            <person name="Poletto B.L."/>
            <person name="Silva G."/>
            <person name="Galante D."/>
            <person name="Campos K.R."/>
            <person name="Santos M.B.N."/>
            <person name="Sacchi C.T."/>
        </authorList>
    </citation>
    <scope>NUCLEOTIDE SEQUENCE [LARGE SCALE GENOMIC DNA]</scope>
    <source>
        <strain evidence="5 6">O4R</strain>
    </source>
</reference>
<dbReference type="InterPro" id="IPR025963">
    <property type="entry name" value="FLgD_Tudor"/>
</dbReference>
<dbReference type="Pfam" id="PF03963">
    <property type="entry name" value="FlgD"/>
    <property type="match status" value="1"/>
</dbReference>
<evidence type="ECO:0000259" key="4">
    <source>
        <dbReference type="Pfam" id="PF13861"/>
    </source>
</evidence>
<proteinExistence type="inferred from homology"/>
<comment type="similarity">
    <text evidence="1">Belongs to the FlgD family.</text>
</comment>
<evidence type="ECO:0000256" key="3">
    <source>
        <dbReference type="SAM" id="MobiDB-lite"/>
    </source>
</evidence>
<dbReference type="InterPro" id="IPR005648">
    <property type="entry name" value="FlgD"/>
</dbReference>
<accession>A0ABV1NX24</accession>
<sequence>MSISATEAVTGGGLQALAPATTSATSPDKDMFLQLLVAQLRYQDPMNPADTGEFLSQSAQFTALEKMQDVADQTALVLGAQMAFGASSLVGREVSYTLADGTEGTGTVQGVTFEASGPVLDVDGTDVPLVNVLTVAGGASAATSAGSGTSSASTSATPARP</sequence>
<dbReference type="Pfam" id="PF13861">
    <property type="entry name" value="FLgD_tudor"/>
    <property type="match status" value="1"/>
</dbReference>
<feature type="domain" description="FlgD Tudor-like" evidence="4">
    <location>
        <begin position="83"/>
        <end position="132"/>
    </location>
</feature>
<keyword evidence="2" id="KW-1005">Bacterial flagellum biogenesis</keyword>
<protein>
    <submittedName>
        <fullName evidence="5">Flagellar hook capping FlgD N-terminal domain-containing protein</fullName>
    </submittedName>
</protein>
<evidence type="ECO:0000256" key="2">
    <source>
        <dbReference type="ARBA" id="ARBA00022795"/>
    </source>
</evidence>
<evidence type="ECO:0000256" key="1">
    <source>
        <dbReference type="ARBA" id="ARBA00010577"/>
    </source>
</evidence>
<evidence type="ECO:0000313" key="6">
    <source>
        <dbReference type="Proteomes" id="UP001482520"/>
    </source>
</evidence>
<dbReference type="RefSeq" id="WP_193662045.1">
    <property type="nucleotide sequence ID" value="NZ_BAAAMM010000024.1"/>
</dbReference>